<protein>
    <submittedName>
        <fullName evidence="4">ATP12 family chaperone protein</fullName>
    </submittedName>
</protein>
<accession>A0ABV7M9M9</accession>
<evidence type="ECO:0000256" key="2">
    <source>
        <dbReference type="ARBA" id="ARBA00022946"/>
    </source>
</evidence>
<dbReference type="InterPro" id="IPR023335">
    <property type="entry name" value="ATP12_ortho_dom_sf"/>
</dbReference>
<name>A0ABV7M9M9_9PROT</name>
<gene>
    <name evidence="4" type="ORF">ACFONP_01925</name>
</gene>
<comment type="caution">
    <text evidence="4">The sequence shown here is derived from an EMBL/GenBank/DDBJ whole genome shotgun (WGS) entry which is preliminary data.</text>
</comment>
<evidence type="ECO:0000256" key="1">
    <source>
        <dbReference type="ARBA" id="ARBA00008231"/>
    </source>
</evidence>
<dbReference type="Gene3D" id="3.30.2180.10">
    <property type="entry name" value="ATP12-like"/>
    <property type="match status" value="1"/>
</dbReference>
<dbReference type="Gene3D" id="1.10.3580.10">
    <property type="entry name" value="ATP12 ATPase"/>
    <property type="match status" value="1"/>
</dbReference>
<dbReference type="PANTHER" id="PTHR21013">
    <property type="entry name" value="ATP SYNTHASE MITOCHONDRIAL F1 COMPLEX ASSEMBLY FACTOR 2/ATP12 PROTEIN, MITOCHONDRIAL PRECURSOR"/>
    <property type="match status" value="1"/>
</dbReference>
<keyword evidence="2" id="KW-0809">Transit peptide</keyword>
<dbReference type="EMBL" id="JBHRVA010000002">
    <property type="protein sequence ID" value="MFC3301487.1"/>
    <property type="molecule type" value="Genomic_DNA"/>
</dbReference>
<keyword evidence="5" id="KW-1185">Reference proteome</keyword>
<dbReference type="InterPro" id="IPR042272">
    <property type="entry name" value="ATP12_ATP_synth-F1-assembly_N"/>
</dbReference>
<evidence type="ECO:0000313" key="4">
    <source>
        <dbReference type="EMBL" id="MFC3301487.1"/>
    </source>
</evidence>
<dbReference type="Proteomes" id="UP001595607">
    <property type="component" value="Unassembled WGS sequence"/>
</dbReference>
<proteinExistence type="inferred from homology"/>
<organism evidence="4 5">
    <name type="scientific">Parvularcula lutaonensis</name>
    <dbReference type="NCBI Taxonomy" id="491923"/>
    <lineage>
        <taxon>Bacteria</taxon>
        <taxon>Pseudomonadati</taxon>
        <taxon>Pseudomonadota</taxon>
        <taxon>Alphaproteobacteria</taxon>
        <taxon>Parvularculales</taxon>
        <taxon>Parvularculaceae</taxon>
        <taxon>Parvularcula</taxon>
    </lineage>
</organism>
<evidence type="ECO:0000313" key="5">
    <source>
        <dbReference type="Proteomes" id="UP001595607"/>
    </source>
</evidence>
<dbReference type="InterPro" id="IPR011419">
    <property type="entry name" value="ATP12_ATP_synth-F1-assembly"/>
</dbReference>
<keyword evidence="3" id="KW-0143">Chaperone</keyword>
<comment type="similarity">
    <text evidence="1">Belongs to the ATP12 family.</text>
</comment>
<sequence>MTDGPKRFYKDVSLAERKDGFAVALDGRLARTAGRAELVAPKALAEALRAEWDAQSGTISMETMPLTRLHGFVLDAGEEGRAEFIDTIVQYAGSDLLCYRASDRDLAARQEQLFRPFLDRASDEGMTFTMTEGIVPVTQARATIDRVRAWLEDRPTLEVFPRKLLTEITGSAILALYADQDPENAFAAARLDEAFQAEKWGLDAEAEARERALRRDFDDVLRYLALSRG</sequence>
<reference evidence="5" key="1">
    <citation type="journal article" date="2019" name="Int. J. Syst. Evol. Microbiol.">
        <title>The Global Catalogue of Microorganisms (GCM) 10K type strain sequencing project: providing services to taxonomists for standard genome sequencing and annotation.</title>
        <authorList>
            <consortium name="The Broad Institute Genomics Platform"/>
            <consortium name="The Broad Institute Genome Sequencing Center for Infectious Disease"/>
            <person name="Wu L."/>
            <person name="Ma J."/>
        </authorList>
    </citation>
    <scope>NUCLEOTIDE SEQUENCE [LARGE SCALE GENOMIC DNA]</scope>
    <source>
        <strain evidence="5">KCTC 22245</strain>
    </source>
</reference>
<dbReference type="RefSeq" id="WP_189572566.1">
    <property type="nucleotide sequence ID" value="NZ_BMXU01000001.1"/>
</dbReference>
<dbReference type="PANTHER" id="PTHR21013:SF10">
    <property type="entry name" value="ATP SYNTHASE MITOCHONDRIAL F1 COMPLEX ASSEMBLY FACTOR 2"/>
    <property type="match status" value="1"/>
</dbReference>
<dbReference type="SUPFAM" id="SSF160909">
    <property type="entry name" value="ATP12-like"/>
    <property type="match status" value="1"/>
</dbReference>
<evidence type="ECO:0000256" key="3">
    <source>
        <dbReference type="ARBA" id="ARBA00023186"/>
    </source>
</evidence>
<dbReference type="Pfam" id="PF07542">
    <property type="entry name" value="ATP12"/>
    <property type="match status" value="1"/>
</dbReference>